<dbReference type="GO" id="GO:0016020">
    <property type="term" value="C:membrane"/>
    <property type="evidence" value="ECO:0007669"/>
    <property type="project" value="UniProtKB-SubCell"/>
</dbReference>
<feature type="transmembrane region" description="Helical" evidence="5">
    <location>
        <begin position="7"/>
        <end position="25"/>
    </location>
</feature>
<evidence type="ECO:0000256" key="1">
    <source>
        <dbReference type="ARBA" id="ARBA00004141"/>
    </source>
</evidence>
<comment type="subcellular location">
    <subcellularLocation>
        <location evidence="1">Membrane</location>
        <topology evidence="1">Multi-pass membrane protein</topology>
    </subcellularLocation>
</comment>
<evidence type="ECO:0000313" key="7">
    <source>
        <dbReference type="Proteomes" id="UP000834106"/>
    </source>
</evidence>
<evidence type="ECO:0000256" key="4">
    <source>
        <dbReference type="ARBA" id="ARBA00023136"/>
    </source>
</evidence>
<dbReference type="Proteomes" id="UP000834106">
    <property type="component" value="Chromosome 20"/>
</dbReference>
<keyword evidence="7" id="KW-1185">Reference proteome</keyword>
<keyword evidence="4 5" id="KW-0472">Membrane</keyword>
<protein>
    <submittedName>
        <fullName evidence="6">Uncharacterized protein</fullName>
    </submittedName>
</protein>
<dbReference type="Pfam" id="PF02535">
    <property type="entry name" value="Zip"/>
    <property type="match status" value="1"/>
</dbReference>
<proteinExistence type="predicted"/>
<keyword evidence="2 5" id="KW-0812">Transmembrane</keyword>
<organism evidence="6 7">
    <name type="scientific">Fraxinus pennsylvanica</name>
    <dbReference type="NCBI Taxonomy" id="56036"/>
    <lineage>
        <taxon>Eukaryota</taxon>
        <taxon>Viridiplantae</taxon>
        <taxon>Streptophyta</taxon>
        <taxon>Embryophyta</taxon>
        <taxon>Tracheophyta</taxon>
        <taxon>Spermatophyta</taxon>
        <taxon>Magnoliopsida</taxon>
        <taxon>eudicotyledons</taxon>
        <taxon>Gunneridae</taxon>
        <taxon>Pentapetalae</taxon>
        <taxon>asterids</taxon>
        <taxon>lamiids</taxon>
        <taxon>Lamiales</taxon>
        <taxon>Oleaceae</taxon>
        <taxon>Oleeae</taxon>
        <taxon>Fraxinus</taxon>
    </lineage>
</organism>
<gene>
    <name evidence="6" type="ORF">FPE_LOCUS31152</name>
</gene>
<keyword evidence="3 5" id="KW-1133">Transmembrane helix</keyword>
<evidence type="ECO:0000313" key="6">
    <source>
        <dbReference type="EMBL" id="CAI9783631.1"/>
    </source>
</evidence>
<reference evidence="6" key="1">
    <citation type="submission" date="2023-05" db="EMBL/GenBank/DDBJ databases">
        <authorList>
            <person name="Huff M."/>
        </authorList>
    </citation>
    <scope>NUCLEOTIDE SEQUENCE</scope>
</reference>
<feature type="transmembrane region" description="Helical" evidence="5">
    <location>
        <begin position="45"/>
        <end position="68"/>
    </location>
</feature>
<dbReference type="GO" id="GO:0046873">
    <property type="term" value="F:metal ion transmembrane transporter activity"/>
    <property type="evidence" value="ECO:0007669"/>
    <property type="project" value="InterPro"/>
</dbReference>
<name>A0AAD2A8R4_9LAMI</name>
<dbReference type="InterPro" id="IPR003689">
    <property type="entry name" value="ZIP"/>
</dbReference>
<accession>A0AAD2A8R4</accession>
<sequence>MKWNESFLVIGTQFTGGVFLGNALMHLLSDSNETFGDLTEKEYPFAFMLPSARYLLTMLADFVISYVYGKKKNNFDPQIQGISFFSVLWLFRQKLWWWRFTVMAEDVDT</sequence>
<dbReference type="AlphaFoldDB" id="A0AAD2A8R4"/>
<dbReference type="EMBL" id="OU503055">
    <property type="protein sequence ID" value="CAI9783631.1"/>
    <property type="molecule type" value="Genomic_DNA"/>
</dbReference>
<evidence type="ECO:0000256" key="3">
    <source>
        <dbReference type="ARBA" id="ARBA00022989"/>
    </source>
</evidence>
<evidence type="ECO:0000256" key="5">
    <source>
        <dbReference type="SAM" id="Phobius"/>
    </source>
</evidence>
<evidence type="ECO:0000256" key="2">
    <source>
        <dbReference type="ARBA" id="ARBA00022692"/>
    </source>
</evidence>